<dbReference type="SUPFAM" id="SSF57701">
    <property type="entry name" value="Zn2/Cys6 DNA-binding domain"/>
    <property type="match status" value="1"/>
</dbReference>
<evidence type="ECO:0000313" key="7">
    <source>
        <dbReference type="Proteomes" id="UP000433883"/>
    </source>
</evidence>
<dbReference type="PROSITE" id="PS50048">
    <property type="entry name" value="ZN2_CY6_FUNGAL_2"/>
    <property type="match status" value="1"/>
</dbReference>
<dbReference type="GO" id="GO:0008270">
    <property type="term" value="F:zinc ion binding"/>
    <property type="evidence" value="ECO:0007669"/>
    <property type="project" value="InterPro"/>
</dbReference>
<dbReference type="PROSITE" id="PS00463">
    <property type="entry name" value="ZN2_CY6_FUNGAL_1"/>
    <property type="match status" value="1"/>
</dbReference>
<dbReference type="AlphaFoldDB" id="A0A8H3YUD9"/>
<dbReference type="InterPro" id="IPR053181">
    <property type="entry name" value="EcdB-like_regulator"/>
</dbReference>
<dbReference type="FunFam" id="4.10.240.10:FF:000008">
    <property type="entry name" value="C6 zinc finger domain-containing protein"/>
    <property type="match status" value="1"/>
</dbReference>
<feature type="domain" description="Zn(2)-C6 fungal-type" evidence="3">
    <location>
        <begin position="134"/>
        <end position="164"/>
    </location>
</feature>
<evidence type="ECO:0000313" key="9">
    <source>
        <dbReference type="Proteomes" id="UP000490939"/>
    </source>
</evidence>
<feature type="compositionally biased region" description="Polar residues" evidence="2">
    <location>
        <begin position="198"/>
        <end position="207"/>
    </location>
</feature>
<dbReference type="Gene3D" id="4.10.240.10">
    <property type="entry name" value="Zn(2)-C6 fungal-type DNA-binding domain"/>
    <property type="match status" value="1"/>
</dbReference>
<dbReference type="PANTHER" id="PTHR47785">
    <property type="entry name" value="ZN(II)2CYS6 TRANSCRIPTION FACTOR (EUROFUNG)-RELATED-RELATED"/>
    <property type="match status" value="1"/>
</dbReference>
<dbReference type="EMBL" id="WNWQ01000365">
    <property type="protein sequence ID" value="KAE9969521.1"/>
    <property type="molecule type" value="Genomic_DNA"/>
</dbReference>
<dbReference type="SMART" id="SM00066">
    <property type="entry name" value="GAL4"/>
    <property type="match status" value="1"/>
</dbReference>
<dbReference type="Pfam" id="PF00172">
    <property type="entry name" value="Zn_clus"/>
    <property type="match status" value="1"/>
</dbReference>
<evidence type="ECO:0000256" key="2">
    <source>
        <dbReference type="SAM" id="MobiDB-lite"/>
    </source>
</evidence>
<evidence type="ECO:0000259" key="3">
    <source>
        <dbReference type="PROSITE" id="PS50048"/>
    </source>
</evidence>
<dbReference type="OrthoDB" id="4685598at2759"/>
<name>A0A8H3YUD9_VENIN</name>
<feature type="region of interest" description="Disordered" evidence="2">
    <location>
        <begin position="76"/>
        <end position="96"/>
    </location>
</feature>
<dbReference type="InterPro" id="IPR001138">
    <property type="entry name" value="Zn2Cys6_DnaBD"/>
</dbReference>
<dbReference type="CDD" id="cd00067">
    <property type="entry name" value="GAL4"/>
    <property type="match status" value="1"/>
</dbReference>
<keyword evidence="9" id="KW-1185">Reference proteome</keyword>
<dbReference type="PANTHER" id="PTHR47785:SF2">
    <property type="entry name" value="ZN(II)2CYS6 TRANSCRIPTION FACTOR (EUROFUNG)"/>
    <property type="match status" value="1"/>
</dbReference>
<feature type="region of interest" description="Disordered" evidence="2">
    <location>
        <begin position="198"/>
        <end position="222"/>
    </location>
</feature>
<dbReference type="Proteomes" id="UP000490939">
    <property type="component" value="Unassembled WGS sequence"/>
</dbReference>
<gene>
    <name evidence="4" type="ORF">BLS_005327</name>
    <name evidence="6" type="ORF">EG327_002492</name>
    <name evidence="5" type="ORF">EG328_001721</name>
</gene>
<organism evidence="4 7">
    <name type="scientific">Venturia inaequalis</name>
    <name type="common">Apple scab fungus</name>
    <dbReference type="NCBI Taxonomy" id="5025"/>
    <lineage>
        <taxon>Eukaryota</taxon>
        <taxon>Fungi</taxon>
        <taxon>Dikarya</taxon>
        <taxon>Ascomycota</taxon>
        <taxon>Pezizomycotina</taxon>
        <taxon>Dothideomycetes</taxon>
        <taxon>Pleosporomycetidae</taxon>
        <taxon>Venturiales</taxon>
        <taxon>Venturiaceae</taxon>
        <taxon>Venturia</taxon>
    </lineage>
</organism>
<proteinExistence type="predicted"/>
<dbReference type="EMBL" id="WNWS01000143">
    <property type="protein sequence ID" value="KAE9978017.1"/>
    <property type="molecule type" value="Genomic_DNA"/>
</dbReference>
<dbReference type="CDD" id="cd12148">
    <property type="entry name" value="fungal_TF_MHR"/>
    <property type="match status" value="1"/>
</dbReference>
<comment type="caution">
    <text evidence="4">The sequence shown here is derived from an EMBL/GenBank/DDBJ whole genome shotgun (WGS) entry which is preliminary data.</text>
</comment>
<evidence type="ECO:0000313" key="5">
    <source>
        <dbReference type="EMBL" id="KAE9978017.1"/>
    </source>
</evidence>
<protein>
    <recommendedName>
        <fullName evidence="3">Zn(2)-C6 fungal-type domain-containing protein</fullName>
    </recommendedName>
</protein>
<evidence type="ECO:0000313" key="4">
    <source>
        <dbReference type="EMBL" id="KAE9969521.1"/>
    </source>
</evidence>
<evidence type="ECO:0000256" key="1">
    <source>
        <dbReference type="ARBA" id="ARBA00023242"/>
    </source>
</evidence>
<keyword evidence="1" id="KW-0539">Nucleus</keyword>
<dbReference type="Proteomes" id="UP000447873">
    <property type="component" value="Unassembled WGS sequence"/>
</dbReference>
<evidence type="ECO:0000313" key="8">
    <source>
        <dbReference type="Proteomes" id="UP000447873"/>
    </source>
</evidence>
<dbReference type="InterPro" id="IPR036864">
    <property type="entry name" value="Zn2-C6_fun-type_DNA-bd_sf"/>
</dbReference>
<evidence type="ECO:0000313" key="6">
    <source>
        <dbReference type="EMBL" id="KAE9989573.1"/>
    </source>
</evidence>
<dbReference type="Proteomes" id="UP000433883">
    <property type="component" value="Unassembled WGS sequence"/>
</dbReference>
<sequence length="719" mass="79787">MESTVPISPALSPHSLAPNTHFFFPDSYSLQFSHYTDPNPFNFTSAFRSQSFPTVAQGVVATPPQNGGLLAIEEVKSRSRDMSQSSTDGEDVNDVRPLRKSSVALGDDVEPNRQNLKRKTSDAIDYPRRRATIACEICRSRKSRCDGARPKCRLCSELNADCVYREPGVKLDAGDKLILERLRQIENLIQSNIASSAASTPNNTVNLTHEHSPAATASTVNEDSLIRTSLAPPTPVLGGTDMPSSGLGMWSDPKSITQSTMPKNHTTPALNLLHWPKIRDLVSQRWDPQILVQLEMHREPLFFGPPRTLDFSNAHVYVEAYFKRVNVWYACVSPFSWHRYYRKAQAQGYREGAESCMALLVLALGCASIGGTISRLPPKTELPGYPFFVAAWAILPSLLMRADILAAQCQIMAAAYLFYAVRPLEAWNVLTSTSMKLQLLLGSTLSPGATQLSERVYWNALLFESDLLAELELPHSGIVQYEDIVGLPAHFEDGENESAGVDDLRYFLAEIALRKLLNRVSNMIYSKSSPITSTAALDPVVTGLDAELKAWYETLPAAVQFDYDRAPLASPVQNVLRLRYFACRTIIYRPYVLAVLIKETAFLDPAVQENCRKCLEACIRQLEHITAHHAGHLPYLWQGALSIVSQTLLVMGATMSPSLSALLPDPNQVNAIIGDVVREIQQYAHLAPSLRLAADIITQAEERRRRNLRYPSMAYAETA</sequence>
<dbReference type="EMBL" id="WNWR01000179">
    <property type="protein sequence ID" value="KAE9989573.1"/>
    <property type="molecule type" value="Genomic_DNA"/>
</dbReference>
<reference evidence="4 7" key="1">
    <citation type="submission" date="2019-11" db="EMBL/GenBank/DDBJ databases">
        <title>Venturia inaequalis Genome Resource.</title>
        <authorList>
            <person name="Lichtner F.J."/>
        </authorList>
    </citation>
    <scope>NUCLEOTIDE SEQUENCE [LARGE SCALE GENOMIC DNA]</scope>
    <source>
        <strain evidence="5 8">120213</strain>
        <strain evidence="4">Bline_iso_100314</strain>
        <strain evidence="6 9">DMI_063113</strain>
    </source>
</reference>
<dbReference type="GO" id="GO:0000981">
    <property type="term" value="F:DNA-binding transcription factor activity, RNA polymerase II-specific"/>
    <property type="evidence" value="ECO:0007669"/>
    <property type="project" value="InterPro"/>
</dbReference>
<accession>A0A8H3YUD9</accession>